<protein>
    <submittedName>
        <fullName evidence="2">Uncharacterized protein</fullName>
    </submittedName>
</protein>
<gene>
    <name evidence="2" type="ORF">GCM10017643_38800</name>
</gene>
<reference evidence="2" key="1">
    <citation type="journal article" date="2014" name="Int. J. Syst. Evol. Microbiol.">
        <title>Complete genome sequence of Corynebacterium casei LMG S-19264T (=DSM 44701T), isolated from a smear-ripened cheese.</title>
        <authorList>
            <consortium name="US DOE Joint Genome Institute (JGI-PGF)"/>
            <person name="Walter F."/>
            <person name="Albersmeier A."/>
            <person name="Kalinowski J."/>
            <person name="Ruckert C."/>
        </authorList>
    </citation>
    <scope>NUCLEOTIDE SEQUENCE</scope>
    <source>
        <strain evidence="2">VKM B-2484</strain>
    </source>
</reference>
<feature type="transmembrane region" description="Helical" evidence="1">
    <location>
        <begin position="58"/>
        <end position="82"/>
    </location>
</feature>
<reference evidence="2" key="2">
    <citation type="submission" date="2023-01" db="EMBL/GenBank/DDBJ databases">
        <authorList>
            <person name="Sun Q."/>
            <person name="Evtushenko L."/>
        </authorList>
    </citation>
    <scope>NUCLEOTIDE SEQUENCE</scope>
    <source>
        <strain evidence="2">VKM B-2484</strain>
    </source>
</reference>
<accession>A0A9W6JB65</accession>
<evidence type="ECO:0000256" key="1">
    <source>
        <dbReference type="SAM" id="Phobius"/>
    </source>
</evidence>
<sequence>MTLAIQGSFEAYIWAARWQIALGGLQSGGPPFNAPAAADDWIPRLQYAASLMASAVSWVAWGLGVWIAMHISIAAGILFSGFSLQSTS</sequence>
<comment type="caution">
    <text evidence="2">The sequence shown here is derived from an EMBL/GenBank/DDBJ whole genome shotgun (WGS) entry which is preliminary data.</text>
</comment>
<organism evidence="2 3">
    <name type="scientific">Ancylobacter dichloromethanicus</name>
    <dbReference type="NCBI Taxonomy" id="518825"/>
    <lineage>
        <taxon>Bacteria</taxon>
        <taxon>Pseudomonadati</taxon>
        <taxon>Pseudomonadota</taxon>
        <taxon>Alphaproteobacteria</taxon>
        <taxon>Hyphomicrobiales</taxon>
        <taxon>Xanthobacteraceae</taxon>
        <taxon>Ancylobacter</taxon>
    </lineage>
</organism>
<dbReference type="EMBL" id="BSFJ01000033">
    <property type="protein sequence ID" value="GLK73762.1"/>
    <property type="molecule type" value="Genomic_DNA"/>
</dbReference>
<evidence type="ECO:0000313" key="2">
    <source>
        <dbReference type="EMBL" id="GLK73762.1"/>
    </source>
</evidence>
<name>A0A9W6JB65_9HYPH</name>
<keyword evidence="1" id="KW-1133">Transmembrane helix</keyword>
<keyword evidence="1" id="KW-0472">Membrane</keyword>
<evidence type="ECO:0000313" key="3">
    <source>
        <dbReference type="Proteomes" id="UP001143370"/>
    </source>
</evidence>
<dbReference type="RefSeq" id="WP_213376002.1">
    <property type="nucleotide sequence ID" value="NZ_BSFJ01000033.1"/>
</dbReference>
<dbReference type="AlphaFoldDB" id="A0A9W6JB65"/>
<keyword evidence="1" id="KW-0812">Transmembrane</keyword>
<dbReference type="Proteomes" id="UP001143370">
    <property type="component" value="Unassembled WGS sequence"/>
</dbReference>
<proteinExistence type="predicted"/>
<keyword evidence="3" id="KW-1185">Reference proteome</keyword>